<dbReference type="Gene3D" id="3.40.50.10990">
    <property type="entry name" value="GTP cyclohydrolase II"/>
    <property type="match status" value="1"/>
</dbReference>
<evidence type="ECO:0000259" key="15">
    <source>
        <dbReference type="Pfam" id="PF00925"/>
    </source>
</evidence>
<gene>
    <name evidence="14 16" type="primary">ribB</name>
    <name evidence="16" type="ORF">EYW49_19980</name>
</gene>
<dbReference type="OrthoDB" id="9793111at2"/>
<dbReference type="PANTHER" id="PTHR21327:SF18">
    <property type="entry name" value="3,4-DIHYDROXY-2-BUTANONE 4-PHOSPHATE SYNTHASE"/>
    <property type="match status" value="1"/>
</dbReference>
<dbReference type="Pfam" id="PF00925">
    <property type="entry name" value="GTP_cyclohydro2"/>
    <property type="match status" value="1"/>
</dbReference>
<feature type="domain" description="GTP cyclohydrolase II" evidence="15">
    <location>
        <begin position="281"/>
        <end position="447"/>
    </location>
</feature>
<dbReference type="PANTHER" id="PTHR21327">
    <property type="entry name" value="GTP CYCLOHYDROLASE II-RELATED"/>
    <property type="match status" value="1"/>
</dbReference>
<evidence type="ECO:0000256" key="11">
    <source>
        <dbReference type="ARBA" id="ARBA00022842"/>
    </source>
</evidence>
<dbReference type="GO" id="GO:0005829">
    <property type="term" value="C:cytosol"/>
    <property type="evidence" value="ECO:0007669"/>
    <property type="project" value="TreeGrafter"/>
</dbReference>
<dbReference type="RefSeq" id="WP_131311399.1">
    <property type="nucleotide sequence ID" value="NZ_SJFN01000042.1"/>
</dbReference>
<keyword evidence="17" id="KW-1185">Reference proteome</keyword>
<reference evidence="16 17" key="1">
    <citation type="submission" date="2019-02" db="EMBL/GenBank/DDBJ databases">
        <title>Siculibacillus lacustris gen. nov., sp. nov., a new rosette-forming bacterium isolated from a freshwater crater lake (Lake St. Ana, Romania).</title>
        <authorList>
            <person name="Felfoldi T."/>
            <person name="Marton Z."/>
            <person name="Szabo A."/>
            <person name="Mentes A."/>
            <person name="Boka K."/>
            <person name="Marialigeti K."/>
            <person name="Mathe I."/>
            <person name="Koncz M."/>
            <person name="Schumann P."/>
            <person name="Toth E."/>
        </authorList>
    </citation>
    <scope>NUCLEOTIDE SEQUENCE [LARGE SCALE GENOMIC DNA]</scope>
    <source>
        <strain evidence="16 17">SA-279</strain>
    </source>
</reference>
<comment type="similarity">
    <text evidence="14">Belongs to the DHBP synthase family.</text>
</comment>
<dbReference type="Gene3D" id="3.90.870.10">
    <property type="entry name" value="DHBP synthase"/>
    <property type="match status" value="1"/>
</dbReference>
<proteinExistence type="inferred from homology"/>
<comment type="function">
    <text evidence="3 14">Catalyzes the conversion of D-ribulose 5-phosphate to formate and 3,4-dihydroxy-2-butanone 4-phosphate.</text>
</comment>
<dbReference type="SUPFAM" id="SSF55821">
    <property type="entry name" value="YrdC/RibB"/>
    <property type="match status" value="1"/>
</dbReference>
<sequence>MRLDHWLARHKETRSAFARRAGLSPAAVTALCNDPEVWISRETARRISLATGEAVTPNDFLGLSPRDAVVQEMSMSQTRVAEAIRAFEQGEIVVVTDDADRENEGDLILAAEHATTEKLAFFIRHTSGIVCAPITRDLAHRLRLDPMVAANDAPLATAFTVSIDHRHGMTTGISAEERCNTIRALTNPNVGAVDFVRPGHVFPLIARDGGVLIRSGHTEAAIDLCRLAGLSPVGVLSELVNDDGTVKRGTQVADFAAAHGLKIVSVAELIAYRQRNDRLVERIAELSIETPAGRARAVTYATAFDPMHHLAVVWGDIRDGRDVPVRLHLESVVDDVFGKTRGLDRLMARMGAQGRGIIVYLREGSVGVTRAADRRPAPVAAPVDPESLARAELEGHGSAAARVEDWREIGLGAQILRDLGVTSIRLFSSRPRRYVGLEGFGIEIASTEPVSD</sequence>
<feature type="site" description="Essential for catalytic activity" evidence="14">
    <location>
        <position position="200"/>
    </location>
</feature>
<feature type="binding site" evidence="14">
    <location>
        <begin position="214"/>
        <end position="218"/>
    </location>
    <ligand>
        <name>D-ribulose 5-phosphate</name>
        <dbReference type="ChEBI" id="CHEBI:58121"/>
    </ligand>
</feature>
<dbReference type="Proteomes" id="UP000292781">
    <property type="component" value="Unassembled WGS sequence"/>
</dbReference>
<evidence type="ECO:0000256" key="12">
    <source>
        <dbReference type="ARBA" id="ARBA00023211"/>
    </source>
</evidence>
<evidence type="ECO:0000313" key="17">
    <source>
        <dbReference type="Proteomes" id="UP000292781"/>
    </source>
</evidence>
<comment type="catalytic activity">
    <reaction evidence="1 14">
        <text>D-ribulose 5-phosphate = (2S)-2-hydroxy-3-oxobutyl phosphate + formate + H(+)</text>
        <dbReference type="Rhea" id="RHEA:18457"/>
        <dbReference type="ChEBI" id="CHEBI:15378"/>
        <dbReference type="ChEBI" id="CHEBI:15740"/>
        <dbReference type="ChEBI" id="CHEBI:58121"/>
        <dbReference type="ChEBI" id="CHEBI:58830"/>
        <dbReference type="EC" id="4.1.99.12"/>
    </reaction>
</comment>
<dbReference type="GO" id="GO:0030145">
    <property type="term" value="F:manganese ion binding"/>
    <property type="evidence" value="ECO:0007669"/>
    <property type="project" value="UniProtKB-UniRule"/>
</dbReference>
<dbReference type="GO" id="GO:0008686">
    <property type="term" value="F:3,4-dihydroxy-2-butanone-4-phosphate synthase activity"/>
    <property type="evidence" value="ECO:0007669"/>
    <property type="project" value="UniProtKB-UniRule"/>
</dbReference>
<evidence type="ECO:0000313" key="16">
    <source>
        <dbReference type="EMBL" id="TBW33564.1"/>
    </source>
</evidence>
<comment type="caution">
    <text evidence="16">The sequence shown here is derived from an EMBL/GenBank/DDBJ whole genome shotgun (WGS) entry which is preliminary data.</text>
</comment>
<dbReference type="UniPathway" id="UPA00275">
    <property type="reaction ID" value="UER00399"/>
</dbReference>
<accession>A0A4Q9VFN7</accession>
<protein>
    <recommendedName>
        <fullName evidence="8 14">3,4-dihydroxy-2-butanone 4-phosphate synthase</fullName>
        <shortName evidence="14">DHBP synthase</shortName>
        <ecNumber evidence="7 14">4.1.99.12</ecNumber>
    </recommendedName>
</protein>
<dbReference type="InterPro" id="IPR000422">
    <property type="entry name" value="DHBP_synthase_RibB"/>
</dbReference>
<dbReference type="HAMAP" id="MF_00180">
    <property type="entry name" value="RibB"/>
    <property type="match status" value="1"/>
</dbReference>
<dbReference type="InterPro" id="IPR032677">
    <property type="entry name" value="GTP_cyclohydro_II"/>
</dbReference>
<keyword evidence="9 14" id="KW-0686">Riboflavin biosynthesis</keyword>
<evidence type="ECO:0000256" key="9">
    <source>
        <dbReference type="ARBA" id="ARBA00022619"/>
    </source>
</evidence>
<comment type="similarity">
    <text evidence="6">In the C-terminal section; belongs to the GTP cyclohydrolase II family.</text>
</comment>
<keyword evidence="10 14" id="KW-0479">Metal-binding</keyword>
<keyword evidence="12 14" id="KW-0464">Manganese</keyword>
<keyword evidence="13 14" id="KW-0456">Lyase</keyword>
<evidence type="ECO:0000256" key="4">
    <source>
        <dbReference type="ARBA" id="ARBA00004904"/>
    </source>
</evidence>
<feature type="binding site" evidence="14">
    <location>
        <position position="217"/>
    </location>
    <ligand>
        <name>Mg(2+)</name>
        <dbReference type="ChEBI" id="CHEBI:18420"/>
        <label>2</label>
    </ligand>
</feature>
<keyword evidence="11 14" id="KW-0460">Magnesium</keyword>
<dbReference type="GO" id="GO:0003935">
    <property type="term" value="F:GTP cyclohydrolase II activity"/>
    <property type="evidence" value="ECO:0007669"/>
    <property type="project" value="TreeGrafter"/>
</dbReference>
<feature type="binding site" evidence="14">
    <location>
        <begin position="101"/>
        <end position="102"/>
    </location>
    <ligand>
        <name>D-ribulose 5-phosphate</name>
        <dbReference type="ChEBI" id="CHEBI:58121"/>
    </ligand>
</feature>
<dbReference type="InterPro" id="IPR036144">
    <property type="entry name" value="RibA-like_sf"/>
</dbReference>
<evidence type="ECO:0000256" key="8">
    <source>
        <dbReference type="ARBA" id="ARBA00018836"/>
    </source>
</evidence>
<evidence type="ECO:0000256" key="1">
    <source>
        <dbReference type="ARBA" id="ARBA00000141"/>
    </source>
</evidence>
<dbReference type="SUPFAM" id="SSF142695">
    <property type="entry name" value="RibA-like"/>
    <property type="match status" value="1"/>
</dbReference>
<dbReference type="PIRSF" id="PIRSF001259">
    <property type="entry name" value="RibA"/>
    <property type="match status" value="1"/>
</dbReference>
<feature type="binding site" evidence="14">
    <location>
        <position position="102"/>
    </location>
    <ligand>
        <name>Mg(2+)</name>
        <dbReference type="ChEBI" id="CHEBI:18420"/>
        <label>2</label>
    </ligand>
</feature>
<dbReference type="NCBIfam" id="TIGR00506">
    <property type="entry name" value="ribB"/>
    <property type="match status" value="1"/>
</dbReference>
<comment type="cofactor">
    <cofactor evidence="14">
        <name>Mg(2+)</name>
        <dbReference type="ChEBI" id="CHEBI:18420"/>
    </cofactor>
    <cofactor evidence="14">
        <name>Mn(2+)</name>
        <dbReference type="ChEBI" id="CHEBI:29035"/>
    </cofactor>
    <text evidence="14">Binds 2 divalent metal cations per subunit. Magnesium or manganese.</text>
</comment>
<feature type="binding site" evidence="14">
    <location>
        <position position="102"/>
    </location>
    <ligand>
        <name>Mg(2+)</name>
        <dbReference type="ChEBI" id="CHEBI:18420"/>
        <label>1</label>
    </ligand>
</feature>
<organism evidence="16 17">
    <name type="scientific">Siculibacillus lacustris</name>
    <dbReference type="NCBI Taxonomy" id="1549641"/>
    <lineage>
        <taxon>Bacteria</taxon>
        <taxon>Pseudomonadati</taxon>
        <taxon>Pseudomonadota</taxon>
        <taxon>Alphaproteobacteria</taxon>
        <taxon>Hyphomicrobiales</taxon>
        <taxon>Ancalomicrobiaceae</taxon>
        <taxon>Siculibacillus</taxon>
    </lineage>
</organism>
<comment type="subunit">
    <text evidence="14">Homodimer.</text>
</comment>
<dbReference type="InterPro" id="IPR017945">
    <property type="entry name" value="DHBP_synth_RibB-like_a/b_dom"/>
</dbReference>
<name>A0A4Q9VFN7_9HYPH</name>
<dbReference type="GO" id="GO:0009231">
    <property type="term" value="P:riboflavin biosynthetic process"/>
    <property type="evidence" value="ECO:0007669"/>
    <property type="project" value="UniProtKB-UniRule"/>
</dbReference>
<evidence type="ECO:0000256" key="5">
    <source>
        <dbReference type="ARBA" id="ARBA00005520"/>
    </source>
</evidence>
<evidence type="ECO:0000256" key="10">
    <source>
        <dbReference type="ARBA" id="ARBA00022723"/>
    </source>
</evidence>
<comment type="cofactor">
    <cofactor evidence="2">
        <name>Mn(2+)</name>
        <dbReference type="ChEBI" id="CHEBI:29035"/>
    </cofactor>
</comment>
<comment type="pathway">
    <text evidence="4 14">Cofactor biosynthesis; riboflavin biosynthesis; 2-hydroxy-3-oxobutyl phosphate from D-ribulose 5-phosphate: step 1/1.</text>
</comment>
<feature type="binding site" evidence="14">
    <location>
        <position position="106"/>
    </location>
    <ligand>
        <name>D-ribulose 5-phosphate</name>
        <dbReference type="ChEBI" id="CHEBI:58121"/>
    </ligand>
</feature>
<dbReference type="EMBL" id="SJFN01000042">
    <property type="protein sequence ID" value="TBW33564.1"/>
    <property type="molecule type" value="Genomic_DNA"/>
</dbReference>
<evidence type="ECO:0000256" key="14">
    <source>
        <dbReference type="HAMAP-Rule" id="MF_00180"/>
    </source>
</evidence>
<evidence type="ECO:0000256" key="2">
    <source>
        <dbReference type="ARBA" id="ARBA00001936"/>
    </source>
</evidence>
<dbReference type="AlphaFoldDB" id="A0A4Q9VFN7"/>
<dbReference type="EC" id="4.1.99.12" evidence="7 14"/>
<evidence type="ECO:0000256" key="6">
    <source>
        <dbReference type="ARBA" id="ARBA00008976"/>
    </source>
</evidence>
<dbReference type="Pfam" id="PF00926">
    <property type="entry name" value="DHBP_synthase"/>
    <property type="match status" value="1"/>
</dbReference>
<evidence type="ECO:0000256" key="3">
    <source>
        <dbReference type="ARBA" id="ARBA00002284"/>
    </source>
</evidence>
<feature type="site" description="Essential for catalytic activity" evidence="14">
    <location>
        <position position="238"/>
    </location>
</feature>
<dbReference type="FunFam" id="3.90.870.10:FF:000001">
    <property type="entry name" value="Riboflavin biosynthesis protein RibBA"/>
    <property type="match status" value="1"/>
</dbReference>
<comment type="similarity">
    <text evidence="5">In the N-terminal section; belongs to the DHBP synthase family.</text>
</comment>
<evidence type="ECO:0000256" key="7">
    <source>
        <dbReference type="ARBA" id="ARBA00012153"/>
    </source>
</evidence>
<dbReference type="GO" id="GO:0000287">
    <property type="term" value="F:magnesium ion binding"/>
    <property type="evidence" value="ECO:0007669"/>
    <property type="project" value="UniProtKB-UniRule"/>
</dbReference>
<evidence type="ECO:0000256" key="13">
    <source>
        <dbReference type="ARBA" id="ARBA00023239"/>
    </source>
</evidence>